<evidence type="ECO:0000313" key="3">
    <source>
        <dbReference type="EMBL" id="KAF4236747.1"/>
    </source>
</evidence>
<evidence type="ECO:0000313" key="4">
    <source>
        <dbReference type="Proteomes" id="UP000653565"/>
    </source>
</evidence>
<name>A0A8H4M966_9EURO</name>
<dbReference type="EMBL" id="JAAAPX010000050">
    <property type="protein sequence ID" value="KAF4236747.1"/>
    <property type="molecule type" value="Genomic_DNA"/>
</dbReference>
<reference evidence="3" key="2">
    <citation type="submission" date="2020-04" db="EMBL/GenBank/DDBJ databases">
        <authorList>
            <person name="Santos R.A.C."/>
            <person name="Steenwyk J.L."/>
            <person name="Rivero-Menendez O."/>
            <person name="Mead M.E."/>
            <person name="Silva L.P."/>
            <person name="Bastos R.W."/>
            <person name="Alastruey-Izquierdo A."/>
            <person name="Goldman G.H."/>
            <person name="Rokas A."/>
        </authorList>
    </citation>
    <scope>NUCLEOTIDE SEQUENCE</scope>
    <source>
        <strain evidence="3">CNM-CM6805</strain>
    </source>
</reference>
<dbReference type="Proteomes" id="UP000653565">
    <property type="component" value="Unassembled WGS sequence"/>
</dbReference>
<dbReference type="AlphaFoldDB" id="A0A8H4M966"/>
<feature type="compositionally biased region" description="Polar residues" evidence="1">
    <location>
        <begin position="17"/>
        <end position="26"/>
    </location>
</feature>
<feature type="region of interest" description="Disordered" evidence="1">
    <location>
        <begin position="157"/>
        <end position="223"/>
    </location>
</feature>
<comment type="caution">
    <text evidence="3">The sequence shown here is derived from an EMBL/GenBank/DDBJ whole genome shotgun (WGS) entry which is preliminary data.</text>
</comment>
<proteinExistence type="predicted"/>
<feature type="domain" description="Myb-like" evidence="2">
    <location>
        <begin position="219"/>
        <end position="265"/>
    </location>
</feature>
<keyword evidence="4" id="KW-1185">Reference proteome</keyword>
<feature type="region of interest" description="Disordered" evidence="1">
    <location>
        <begin position="54"/>
        <end position="145"/>
    </location>
</feature>
<dbReference type="OrthoDB" id="5334491at2759"/>
<accession>A0A8H4M966</accession>
<organism evidence="3 4">
    <name type="scientific">Aspergillus fumigatiaffinis</name>
    <dbReference type="NCBI Taxonomy" id="340414"/>
    <lineage>
        <taxon>Eukaryota</taxon>
        <taxon>Fungi</taxon>
        <taxon>Dikarya</taxon>
        <taxon>Ascomycota</taxon>
        <taxon>Pezizomycotina</taxon>
        <taxon>Eurotiomycetes</taxon>
        <taxon>Eurotiomycetidae</taxon>
        <taxon>Eurotiales</taxon>
        <taxon>Aspergillaceae</taxon>
        <taxon>Aspergillus</taxon>
        <taxon>Aspergillus subgen. Fumigati</taxon>
    </lineage>
</organism>
<evidence type="ECO:0000256" key="1">
    <source>
        <dbReference type="SAM" id="MobiDB-lite"/>
    </source>
</evidence>
<dbReference type="Gene3D" id="1.10.10.60">
    <property type="entry name" value="Homeodomain-like"/>
    <property type="match status" value="1"/>
</dbReference>
<dbReference type="PROSITE" id="PS50090">
    <property type="entry name" value="MYB_LIKE"/>
    <property type="match status" value="1"/>
</dbReference>
<gene>
    <name evidence="3" type="ORF">CNMCM6805_007408</name>
</gene>
<protein>
    <recommendedName>
        <fullName evidence="2">Myb-like domain-containing protein</fullName>
    </recommendedName>
</protein>
<reference evidence="3" key="1">
    <citation type="journal article" date="2020" name="bioRxiv">
        <title>Genomic and phenotypic heterogeneity of clinical isolates of the human pathogens Aspergillus fumigatus, Aspergillus lentulus and Aspergillus fumigatiaffinis.</title>
        <authorList>
            <person name="dos Santos R.A.C."/>
            <person name="Steenwyk J.L."/>
            <person name="Rivero-Menendez O."/>
            <person name="Mead M.E."/>
            <person name="Silva L.P."/>
            <person name="Bastos R.W."/>
            <person name="Alastruey-Izquierdo A."/>
            <person name="Goldman G.H."/>
            <person name="Rokas A."/>
        </authorList>
    </citation>
    <scope>NUCLEOTIDE SEQUENCE</scope>
    <source>
        <strain evidence="3">CNM-CM6805</strain>
    </source>
</reference>
<feature type="region of interest" description="Disordered" evidence="1">
    <location>
        <begin position="1"/>
        <end position="40"/>
    </location>
</feature>
<sequence length="288" mass="32191">MLLPSALPCDMRRSSTRSRFTPNRLFSTPPPSDNDFFPSNNGLLGTCRALQSLLSGSPAPSSRRAKPERLQSPFHLATSTTSTSSTRPLRKQKTQTRSRPSSPKPSPKPSRGANKRTRASYEADSDTDSEDHTPRARFSTPKRRRYVPYDLPLGLSQSDFYSLNSPPTTQSPPSPAQRRQQGLCDEVRAPLPPSPSPSSQSQFDPDAALPSIEETGPDSWTSEDDRQLVEVVLEKFQLSKRDWDECARQLGKDQDSIGRRWEALIGEGNVGLRRGRRMVRGRIDESWL</sequence>
<evidence type="ECO:0000259" key="2">
    <source>
        <dbReference type="PROSITE" id="PS50090"/>
    </source>
</evidence>
<dbReference type="InterPro" id="IPR001005">
    <property type="entry name" value="SANT/Myb"/>
</dbReference>